<name>A0A217EH16_9GAMM</name>
<evidence type="ECO:0000259" key="1">
    <source>
        <dbReference type="Pfam" id="PF26621"/>
    </source>
</evidence>
<proteinExistence type="predicted"/>
<dbReference type="NCBIfam" id="NF047641">
    <property type="entry name" value="FFLEE_fam"/>
    <property type="match status" value="1"/>
</dbReference>
<organism evidence="2 3">
    <name type="scientific">Acinetobacter apis</name>
    <dbReference type="NCBI Taxonomy" id="1229165"/>
    <lineage>
        <taxon>Bacteria</taxon>
        <taxon>Pseudomonadati</taxon>
        <taxon>Pseudomonadota</taxon>
        <taxon>Gammaproteobacteria</taxon>
        <taxon>Moraxellales</taxon>
        <taxon>Moraxellaceae</taxon>
        <taxon>Acinetobacter</taxon>
    </lineage>
</organism>
<dbReference type="RefSeq" id="WP_088823833.1">
    <property type="nucleotide sequence ID" value="NZ_FZLN01000003.1"/>
</dbReference>
<accession>A0A217EH16</accession>
<feature type="domain" description="DUF8198" evidence="1">
    <location>
        <begin position="17"/>
        <end position="232"/>
    </location>
</feature>
<protein>
    <recommendedName>
        <fullName evidence="1">DUF8198 domain-containing protein</fullName>
    </recommendedName>
</protein>
<dbReference type="OrthoDB" id="7957365at2"/>
<dbReference type="AlphaFoldDB" id="A0A217EH16"/>
<dbReference type="Proteomes" id="UP000243463">
    <property type="component" value="Unassembled WGS sequence"/>
</dbReference>
<keyword evidence="3" id="KW-1185">Reference proteome</keyword>
<reference evidence="3" key="1">
    <citation type="submission" date="2017-06" db="EMBL/GenBank/DDBJ databases">
        <authorList>
            <person name="Varghese N."/>
            <person name="Submissions S."/>
        </authorList>
    </citation>
    <scope>NUCLEOTIDE SEQUENCE [LARGE SCALE GENOMIC DNA]</scope>
    <source>
        <strain evidence="3">ANC 5114</strain>
    </source>
</reference>
<dbReference type="EMBL" id="FZLN01000003">
    <property type="protein sequence ID" value="SNQ29791.1"/>
    <property type="molecule type" value="Genomic_DNA"/>
</dbReference>
<sequence>MSKLNVLDDLLVRYHQLQYHQNALLRQRLNDVQTWQKKRLLETHQCLFNQKNHQALAQYFVHRLYGGPDFDLIAVQIERLIHHAHKIEHIIPASALQTGTHGIELSILAVELDEQVAQQVLRDYPQSTEITDDVMRSTYMQINQKELRLKQLKMTDELGTHLDQYVKSFMLNTAFKLCKPMAYKHHFHMMYDFIYDGLVALKPLKCTADFVNRFTEQERHVLLKVHNGHQNPFRSSS</sequence>
<dbReference type="InterPro" id="IPR058063">
    <property type="entry name" value="FFLEE_fam"/>
</dbReference>
<evidence type="ECO:0000313" key="3">
    <source>
        <dbReference type="Proteomes" id="UP000243463"/>
    </source>
</evidence>
<dbReference type="InterPro" id="IPR058511">
    <property type="entry name" value="DUF8198"/>
</dbReference>
<gene>
    <name evidence="2" type="ORF">SAMN05444584_1762</name>
</gene>
<dbReference type="Pfam" id="PF26621">
    <property type="entry name" value="DUF8198"/>
    <property type="match status" value="1"/>
</dbReference>
<evidence type="ECO:0000313" key="2">
    <source>
        <dbReference type="EMBL" id="SNQ29791.1"/>
    </source>
</evidence>